<keyword evidence="4" id="KW-1185">Reference proteome</keyword>
<dbReference type="InterPro" id="IPR046796">
    <property type="entry name" value="Transposase_32_dom"/>
</dbReference>
<dbReference type="Proteomes" id="UP001234989">
    <property type="component" value="Chromosome 10"/>
</dbReference>
<evidence type="ECO:0000313" key="3">
    <source>
        <dbReference type="EMBL" id="WMV49948.1"/>
    </source>
</evidence>
<accession>A0AAF0UR46</accession>
<gene>
    <name evidence="3" type="ORF">MTR67_043333</name>
</gene>
<reference evidence="3" key="1">
    <citation type="submission" date="2023-08" db="EMBL/GenBank/DDBJ databases">
        <title>A de novo genome assembly of Solanum verrucosum Schlechtendal, a Mexican diploid species geographically isolated from the other diploid A-genome species in potato relatives.</title>
        <authorList>
            <person name="Hosaka K."/>
        </authorList>
    </citation>
    <scope>NUCLEOTIDE SEQUENCE</scope>
    <source>
        <tissue evidence="3">Young leaves</tissue>
    </source>
</reference>
<feature type="region of interest" description="Disordered" evidence="1">
    <location>
        <begin position="1"/>
        <end position="29"/>
    </location>
</feature>
<evidence type="ECO:0000313" key="4">
    <source>
        <dbReference type="Proteomes" id="UP001234989"/>
    </source>
</evidence>
<protein>
    <recommendedName>
        <fullName evidence="2">Putative plant transposon protein domain-containing protein</fullName>
    </recommendedName>
</protein>
<dbReference type="Pfam" id="PF20167">
    <property type="entry name" value="Transposase_32"/>
    <property type="match status" value="1"/>
</dbReference>
<feature type="domain" description="Putative plant transposon protein" evidence="2">
    <location>
        <begin position="70"/>
        <end position="196"/>
    </location>
</feature>
<dbReference type="EMBL" id="CP133621">
    <property type="protein sequence ID" value="WMV49948.1"/>
    <property type="molecule type" value="Genomic_DNA"/>
</dbReference>
<feature type="compositionally biased region" description="Low complexity" evidence="1">
    <location>
        <begin position="17"/>
        <end position="26"/>
    </location>
</feature>
<dbReference type="PANTHER" id="PTHR33180:SF31">
    <property type="entry name" value="POLYPROTEIN PROTEIN"/>
    <property type="match status" value="1"/>
</dbReference>
<dbReference type="AlphaFoldDB" id="A0AAF0UR46"/>
<proteinExistence type="predicted"/>
<dbReference type="PANTHER" id="PTHR33180">
    <property type="entry name" value="PHOTOSYSTEM II CP43 REACTION CENTER PROTEIN"/>
    <property type="match status" value="1"/>
</dbReference>
<sequence>MNDPSRISVPPTPPPTTTQTVVQSPPVHGPLSQSLNRLKVEGSRKILEERRLCTDSVVHRYPEVWNTLNFYKFEIFTKPRGPYIPTWVRELYLAYEELVPKGKKKESAFKPVDFVIVRGRKVKYRSTKIIGVLGCAWDFMHNYPDLIKKKTLEDLKGWWASLLSDDTRRWIEAGAPIKKKDKNVAARYWFSFITNTFHVFTK</sequence>
<name>A0AAF0UR46_SOLVR</name>
<organism evidence="3 4">
    <name type="scientific">Solanum verrucosum</name>
    <dbReference type="NCBI Taxonomy" id="315347"/>
    <lineage>
        <taxon>Eukaryota</taxon>
        <taxon>Viridiplantae</taxon>
        <taxon>Streptophyta</taxon>
        <taxon>Embryophyta</taxon>
        <taxon>Tracheophyta</taxon>
        <taxon>Spermatophyta</taxon>
        <taxon>Magnoliopsida</taxon>
        <taxon>eudicotyledons</taxon>
        <taxon>Gunneridae</taxon>
        <taxon>Pentapetalae</taxon>
        <taxon>asterids</taxon>
        <taxon>lamiids</taxon>
        <taxon>Solanales</taxon>
        <taxon>Solanaceae</taxon>
        <taxon>Solanoideae</taxon>
        <taxon>Solaneae</taxon>
        <taxon>Solanum</taxon>
    </lineage>
</organism>
<evidence type="ECO:0000259" key="2">
    <source>
        <dbReference type="Pfam" id="PF20167"/>
    </source>
</evidence>
<evidence type="ECO:0000256" key="1">
    <source>
        <dbReference type="SAM" id="MobiDB-lite"/>
    </source>
</evidence>